<reference evidence="1" key="2">
    <citation type="submission" date="2022-01" db="EMBL/GenBank/DDBJ databases">
        <authorList>
            <person name="Yamashiro T."/>
            <person name="Shiraishi A."/>
            <person name="Satake H."/>
            <person name="Nakayama K."/>
        </authorList>
    </citation>
    <scope>NUCLEOTIDE SEQUENCE</scope>
</reference>
<name>A0ABQ5BYF7_9ASTR</name>
<evidence type="ECO:0000313" key="2">
    <source>
        <dbReference type="Proteomes" id="UP001151760"/>
    </source>
</evidence>
<accession>A0ABQ5BYF7</accession>
<reference evidence="1" key="1">
    <citation type="journal article" date="2022" name="Int. J. Mol. Sci.">
        <title>Draft Genome of Tanacetum Coccineum: Genomic Comparison of Closely Related Tanacetum-Family Plants.</title>
        <authorList>
            <person name="Yamashiro T."/>
            <person name="Shiraishi A."/>
            <person name="Nakayama K."/>
            <person name="Satake H."/>
        </authorList>
    </citation>
    <scope>NUCLEOTIDE SEQUENCE</scope>
</reference>
<protein>
    <submittedName>
        <fullName evidence="1">Uncharacterized protein</fullName>
    </submittedName>
</protein>
<keyword evidence="2" id="KW-1185">Reference proteome</keyword>
<dbReference type="Proteomes" id="UP001151760">
    <property type="component" value="Unassembled WGS sequence"/>
</dbReference>
<sequence length="240" mass="25964">FFFSVTLIASSSSMSSSTKGDILEGGGVSSNVTLSDSLTFLIQIISLTGFPAQSVGSSNTDVLDLPCLLVLITITSKATTRFICQNLQFCWSQTSHTNSSDEILKPFTSEGILVTFSQLYSVLKSTIPIITVSPVLDELIPTIILTLSASTLLEHPLADNANVFSLAYDIAVTDPCFIDIQLTSLSPRNYIPPEELCEYTTQPALIDILKKLLVPKPEPLRIQSPNVNGTSYVTKDPLTL</sequence>
<feature type="non-terminal residue" evidence="1">
    <location>
        <position position="1"/>
    </location>
</feature>
<organism evidence="1 2">
    <name type="scientific">Tanacetum coccineum</name>
    <dbReference type="NCBI Taxonomy" id="301880"/>
    <lineage>
        <taxon>Eukaryota</taxon>
        <taxon>Viridiplantae</taxon>
        <taxon>Streptophyta</taxon>
        <taxon>Embryophyta</taxon>
        <taxon>Tracheophyta</taxon>
        <taxon>Spermatophyta</taxon>
        <taxon>Magnoliopsida</taxon>
        <taxon>eudicotyledons</taxon>
        <taxon>Gunneridae</taxon>
        <taxon>Pentapetalae</taxon>
        <taxon>asterids</taxon>
        <taxon>campanulids</taxon>
        <taxon>Asterales</taxon>
        <taxon>Asteraceae</taxon>
        <taxon>Asteroideae</taxon>
        <taxon>Anthemideae</taxon>
        <taxon>Anthemidinae</taxon>
        <taxon>Tanacetum</taxon>
    </lineage>
</organism>
<proteinExistence type="predicted"/>
<comment type="caution">
    <text evidence="1">The sequence shown here is derived from an EMBL/GenBank/DDBJ whole genome shotgun (WGS) entry which is preliminary data.</text>
</comment>
<gene>
    <name evidence="1" type="ORF">Tco_0877578</name>
</gene>
<evidence type="ECO:0000313" key="1">
    <source>
        <dbReference type="EMBL" id="GJT18872.1"/>
    </source>
</evidence>
<dbReference type="EMBL" id="BQNB010013673">
    <property type="protein sequence ID" value="GJT18872.1"/>
    <property type="molecule type" value="Genomic_DNA"/>
</dbReference>